<feature type="compositionally biased region" description="Basic and acidic residues" evidence="1">
    <location>
        <begin position="16"/>
        <end position="25"/>
    </location>
</feature>
<dbReference type="Proteomes" id="UP001283361">
    <property type="component" value="Unassembled WGS sequence"/>
</dbReference>
<protein>
    <submittedName>
        <fullName evidence="2">Uncharacterized protein</fullName>
    </submittedName>
</protein>
<reference evidence="2" key="1">
    <citation type="journal article" date="2023" name="G3 (Bethesda)">
        <title>A reference genome for the long-term kleptoplast-retaining sea slug Elysia crispata morphotype clarki.</title>
        <authorList>
            <person name="Eastman K.E."/>
            <person name="Pendleton A.L."/>
            <person name="Shaikh M.A."/>
            <person name="Suttiyut T."/>
            <person name="Ogas R."/>
            <person name="Tomko P."/>
            <person name="Gavelis G."/>
            <person name="Widhalm J.R."/>
            <person name="Wisecaver J.H."/>
        </authorList>
    </citation>
    <scope>NUCLEOTIDE SEQUENCE</scope>
    <source>
        <strain evidence="2">ECLA1</strain>
    </source>
</reference>
<feature type="region of interest" description="Disordered" evidence="1">
    <location>
        <begin position="1"/>
        <end position="25"/>
    </location>
</feature>
<dbReference type="AlphaFoldDB" id="A0AAE0ZT61"/>
<organism evidence="2 3">
    <name type="scientific">Elysia crispata</name>
    <name type="common">lettuce slug</name>
    <dbReference type="NCBI Taxonomy" id="231223"/>
    <lineage>
        <taxon>Eukaryota</taxon>
        <taxon>Metazoa</taxon>
        <taxon>Spiralia</taxon>
        <taxon>Lophotrochozoa</taxon>
        <taxon>Mollusca</taxon>
        <taxon>Gastropoda</taxon>
        <taxon>Heterobranchia</taxon>
        <taxon>Euthyneura</taxon>
        <taxon>Panpulmonata</taxon>
        <taxon>Sacoglossa</taxon>
        <taxon>Placobranchoidea</taxon>
        <taxon>Plakobranchidae</taxon>
        <taxon>Elysia</taxon>
    </lineage>
</organism>
<sequence>MLRDFRNVNAKVGKQQNEEEKREIEKTEAVDTQLIARHSPQTPLCFYLAASTCHVETNSKTKTFNRAKCLLQPASLTHQDFPSPMIFPC</sequence>
<evidence type="ECO:0000313" key="3">
    <source>
        <dbReference type="Proteomes" id="UP001283361"/>
    </source>
</evidence>
<proteinExistence type="predicted"/>
<evidence type="ECO:0000313" key="2">
    <source>
        <dbReference type="EMBL" id="KAK3774873.1"/>
    </source>
</evidence>
<keyword evidence="3" id="KW-1185">Reference proteome</keyword>
<evidence type="ECO:0000256" key="1">
    <source>
        <dbReference type="SAM" id="MobiDB-lite"/>
    </source>
</evidence>
<comment type="caution">
    <text evidence="2">The sequence shown here is derived from an EMBL/GenBank/DDBJ whole genome shotgun (WGS) entry which is preliminary data.</text>
</comment>
<name>A0AAE0ZT61_9GAST</name>
<accession>A0AAE0ZT61</accession>
<dbReference type="EMBL" id="JAWDGP010003379">
    <property type="protein sequence ID" value="KAK3774873.1"/>
    <property type="molecule type" value="Genomic_DNA"/>
</dbReference>
<gene>
    <name evidence="2" type="ORF">RRG08_007232</name>
</gene>